<dbReference type="AlphaFoldDB" id="A0AAE0FIZ8"/>
<feature type="compositionally biased region" description="Pro residues" evidence="1">
    <location>
        <begin position="404"/>
        <end position="431"/>
    </location>
</feature>
<evidence type="ECO:0000313" key="2">
    <source>
        <dbReference type="EMBL" id="KAK3260458.1"/>
    </source>
</evidence>
<dbReference type="InterPro" id="IPR011050">
    <property type="entry name" value="Pectin_lyase_fold/virulence"/>
</dbReference>
<comment type="caution">
    <text evidence="2">The sequence shown here is derived from an EMBL/GenBank/DDBJ whole genome shotgun (WGS) entry which is preliminary data.</text>
</comment>
<feature type="compositionally biased region" description="Gly residues" evidence="1">
    <location>
        <begin position="202"/>
        <end position="213"/>
    </location>
</feature>
<feature type="non-terminal residue" evidence="2">
    <location>
        <position position="1"/>
    </location>
</feature>
<evidence type="ECO:0008006" key="4">
    <source>
        <dbReference type="Google" id="ProtNLM"/>
    </source>
</evidence>
<dbReference type="SUPFAM" id="SSF51126">
    <property type="entry name" value="Pectin lyase-like"/>
    <property type="match status" value="1"/>
</dbReference>
<sequence>VQGLSGQPGVAFLHVTACVAHRNFAGGSGGFLFGLGVQALAMLGSRLTELSAMDSGGALRLESVAEVSLEDVVMANCSAGTMQAKDGGGALSGVGLEQLTMRSVSFRHNSALTAGAVQLEDAATVALTNISVWDTVGGGAVWVSAVSRSVKLQGPDPVGRVHGAQAGPLQQASPQASSGRASAGGIPEPEVSPVASSSLSTGGRGGGGEGGVRGAPHELDERRGSPAEPYASTAIQQGGDIRCGGALSLTANSTAGATLEAEINRTLFALNIGHSRGGGICLVGAAAAAIHHSEFANNHVLGTDGECAFFNMQSVISCTGNPSLGGAVHIAGAAAALSLLDVALRENWAYLGGALSVQDRGNLHIVRCNFSANRAAVGPAIYSAVPQANIQLLDSAFHRNQARPQPPGSPHIALKPPPTASLKPPPPPPNAPHHRPLKPLRFSAGA</sequence>
<dbReference type="PANTHER" id="PTHR11319:SF35">
    <property type="entry name" value="OUTER MEMBRANE PROTEIN PMPC-RELATED"/>
    <property type="match status" value="1"/>
</dbReference>
<accession>A0AAE0FIZ8</accession>
<dbReference type="Proteomes" id="UP001190700">
    <property type="component" value="Unassembled WGS sequence"/>
</dbReference>
<evidence type="ECO:0000256" key="1">
    <source>
        <dbReference type="SAM" id="MobiDB-lite"/>
    </source>
</evidence>
<organism evidence="2 3">
    <name type="scientific">Cymbomonas tetramitiformis</name>
    <dbReference type="NCBI Taxonomy" id="36881"/>
    <lineage>
        <taxon>Eukaryota</taxon>
        <taxon>Viridiplantae</taxon>
        <taxon>Chlorophyta</taxon>
        <taxon>Pyramimonadophyceae</taxon>
        <taxon>Pyramimonadales</taxon>
        <taxon>Pyramimonadaceae</taxon>
        <taxon>Cymbomonas</taxon>
    </lineage>
</organism>
<gene>
    <name evidence="2" type="ORF">CYMTET_30583</name>
</gene>
<dbReference type="EMBL" id="LGRX02017690">
    <property type="protein sequence ID" value="KAK3260458.1"/>
    <property type="molecule type" value="Genomic_DNA"/>
</dbReference>
<feature type="compositionally biased region" description="Polar residues" evidence="1">
    <location>
        <begin position="168"/>
        <end position="180"/>
    </location>
</feature>
<proteinExistence type="predicted"/>
<feature type="compositionally biased region" description="Basic and acidic residues" evidence="1">
    <location>
        <begin position="215"/>
        <end position="225"/>
    </location>
</feature>
<feature type="region of interest" description="Disordered" evidence="1">
    <location>
        <begin position="400"/>
        <end position="446"/>
    </location>
</feature>
<protein>
    <recommendedName>
        <fullName evidence="4">Right handed beta helix domain-containing protein</fullName>
    </recommendedName>
</protein>
<name>A0AAE0FIZ8_9CHLO</name>
<feature type="compositionally biased region" description="Low complexity" evidence="1">
    <location>
        <begin position="187"/>
        <end position="200"/>
    </location>
</feature>
<feature type="region of interest" description="Disordered" evidence="1">
    <location>
        <begin position="154"/>
        <end position="226"/>
    </location>
</feature>
<evidence type="ECO:0000313" key="3">
    <source>
        <dbReference type="Proteomes" id="UP001190700"/>
    </source>
</evidence>
<dbReference type="PANTHER" id="PTHR11319">
    <property type="entry name" value="G PROTEIN-COUPLED RECEPTOR-RELATED"/>
    <property type="match status" value="1"/>
</dbReference>
<keyword evidence="3" id="KW-1185">Reference proteome</keyword>
<reference evidence="2 3" key="1">
    <citation type="journal article" date="2015" name="Genome Biol. Evol.">
        <title>Comparative Genomics of a Bacterivorous Green Alga Reveals Evolutionary Causalities and Consequences of Phago-Mixotrophic Mode of Nutrition.</title>
        <authorList>
            <person name="Burns J.A."/>
            <person name="Paasch A."/>
            <person name="Narechania A."/>
            <person name="Kim E."/>
        </authorList>
    </citation>
    <scope>NUCLEOTIDE SEQUENCE [LARGE SCALE GENOMIC DNA]</scope>
    <source>
        <strain evidence="2 3">PLY_AMNH</strain>
    </source>
</reference>